<accession>A0A0A8Y048</accession>
<dbReference type="EMBL" id="GBRH01278379">
    <property type="protein sequence ID" value="JAD19516.1"/>
    <property type="molecule type" value="Transcribed_RNA"/>
</dbReference>
<name>A0A0A8Y048_ARUDO</name>
<evidence type="ECO:0000313" key="1">
    <source>
        <dbReference type="EMBL" id="JAD19516.1"/>
    </source>
</evidence>
<sequence>MIIFATRNVIVLAGLPPSCLRIPHLQQRHQGLAQQAPETPGGCREVHLVDERHGDGAIAAAM</sequence>
<reference evidence="1" key="2">
    <citation type="journal article" date="2015" name="Data Brief">
        <title>Shoot transcriptome of the giant reed, Arundo donax.</title>
        <authorList>
            <person name="Barrero R.A."/>
            <person name="Guerrero F.D."/>
            <person name="Moolhuijzen P."/>
            <person name="Goolsby J.A."/>
            <person name="Tidwell J."/>
            <person name="Bellgard S.E."/>
            <person name="Bellgard M.I."/>
        </authorList>
    </citation>
    <scope>NUCLEOTIDE SEQUENCE</scope>
    <source>
        <tissue evidence="1">Shoot tissue taken approximately 20 cm above the soil surface</tissue>
    </source>
</reference>
<dbReference type="AlphaFoldDB" id="A0A0A8Y048"/>
<organism evidence="1">
    <name type="scientific">Arundo donax</name>
    <name type="common">Giant reed</name>
    <name type="synonym">Donax arundinaceus</name>
    <dbReference type="NCBI Taxonomy" id="35708"/>
    <lineage>
        <taxon>Eukaryota</taxon>
        <taxon>Viridiplantae</taxon>
        <taxon>Streptophyta</taxon>
        <taxon>Embryophyta</taxon>
        <taxon>Tracheophyta</taxon>
        <taxon>Spermatophyta</taxon>
        <taxon>Magnoliopsida</taxon>
        <taxon>Liliopsida</taxon>
        <taxon>Poales</taxon>
        <taxon>Poaceae</taxon>
        <taxon>PACMAD clade</taxon>
        <taxon>Arundinoideae</taxon>
        <taxon>Arundineae</taxon>
        <taxon>Arundo</taxon>
    </lineage>
</organism>
<protein>
    <submittedName>
        <fullName evidence="1">Uncharacterized protein</fullName>
    </submittedName>
</protein>
<proteinExistence type="predicted"/>
<reference evidence="1" key="1">
    <citation type="submission" date="2014-09" db="EMBL/GenBank/DDBJ databases">
        <authorList>
            <person name="Magalhaes I.L.F."/>
            <person name="Oliveira U."/>
            <person name="Santos F.R."/>
            <person name="Vidigal T.H.D.A."/>
            <person name="Brescovit A.D."/>
            <person name="Santos A.J."/>
        </authorList>
    </citation>
    <scope>NUCLEOTIDE SEQUENCE</scope>
    <source>
        <tissue evidence="1">Shoot tissue taken approximately 20 cm above the soil surface</tissue>
    </source>
</reference>